<dbReference type="AlphaFoldDB" id="A0A0F9Q3E6"/>
<dbReference type="HAMAP" id="MF_01187">
    <property type="entry name" value="UPF0434"/>
    <property type="match status" value="1"/>
</dbReference>
<dbReference type="Gene3D" id="2.20.25.10">
    <property type="match status" value="1"/>
</dbReference>
<gene>
    <name evidence="1" type="ORF">LCGC14_0753200</name>
</gene>
<name>A0A0F9Q3E6_9ZZZZ</name>
<reference evidence="1" key="1">
    <citation type="journal article" date="2015" name="Nature">
        <title>Complex archaea that bridge the gap between prokaryotes and eukaryotes.</title>
        <authorList>
            <person name="Spang A."/>
            <person name="Saw J.H."/>
            <person name="Jorgensen S.L."/>
            <person name="Zaremba-Niedzwiedzka K."/>
            <person name="Martijn J."/>
            <person name="Lind A.E."/>
            <person name="van Eijk R."/>
            <person name="Schleper C."/>
            <person name="Guy L."/>
            <person name="Ettema T.J."/>
        </authorList>
    </citation>
    <scope>NUCLEOTIDE SEQUENCE</scope>
</reference>
<dbReference type="InterPro" id="IPR005651">
    <property type="entry name" value="Trm112-like"/>
</dbReference>
<dbReference type="FunFam" id="2.20.25.10:FF:000002">
    <property type="entry name" value="UPF0434 protein YcaR"/>
    <property type="match status" value="1"/>
</dbReference>
<dbReference type="Pfam" id="PF03966">
    <property type="entry name" value="Trm112p"/>
    <property type="match status" value="1"/>
</dbReference>
<accession>A0A0F9Q3E6</accession>
<comment type="caution">
    <text evidence="1">The sequence shown here is derived from an EMBL/GenBank/DDBJ whole genome shotgun (WGS) entry which is preliminary data.</text>
</comment>
<dbReference type="SUPFAM" id="SSF158997">
    <property type="entry name" value="Trm112p-like"/>
    <property type="match status" value="1"/>
</dbReference>
<dbReference type="EMBL" id="LAZR01001826">
    <property type="protein sequence ID" value="KKN38470.1"/>
    <property type="molecule type" value="Genomic_DNA"/>
</dbReference>
<evidence type="ECO:0000313" key="1">
    <source>
        <dbReference type="EMBL" id="KKN38470.1"/>
    </source>
</evidence>
<dbReference type="PANTHER" id="PTHR33505">
    <property type="entry name" value="ZGC:162634"/>
    <property type="match status" value="1"/>
</dbReference>
<sequence length="59" mass="6802">MDNSLLEILACPICKGKLIYKKPVQELMCKQCRVAYPIHDDIPVMLAEQARELNKDEEL</sequence>
<dbReference type="PANTHER" id="PTHR33505:SF4">
    <property type="entry name" value="PROTEIN PREY, MITOCHONDRIAL"/>
    <property type="match status" value="1"/>
</dbReference>
<proteinExistence type="inferred from homology"/>
<protein>
    <submittedName>
        <fullName evidence="1">Uncharacterized protein</fullName>
    </submittedName>
</protein>
<dbReference type="GO" id="GO:0005829">
    <property type="term" value="C:cytosol"/>
    <property type="evidence" value="ECO:0007669"/>
    <property type="project" value="TreeGrafter"/>
</dbReference>
<organism evidence="1">
    <name type="scientific">marine sediment metagenome</name>
    <dbReference type="NCBI Taxonomy" id="412755"/>
    <lineage>
        <taxon>unclassified sequences</taxon>
        <taxon>metagenomes</taxon>
        <taxon>ecological metagenomes</taxon>
    </lineage>
</organism>